<dbReference type="KEGG" id="sbk:SHEWBE_4368"/>
<keyword evidence="1" id="KW-0175">Coiled coil</keyword>
<dbReference type="SUPFAM" id="SSF63848">
    <property type="entry name" value="Cell-division inhibitor MinC, C-terminal domain"/>
    <property type="match status" value="1"/>
</dbReference>
<proteinExistence type="predicted"/>
<evidence type="ECO:0000313" key="4">
    <source>
        <dbReference type="Proteomes" id="UP000250123"/>
    </source>
</evidence>
<protein>
    <recommendedName>
        <fullName evidence="2">Flagellar Assembly Protein A N-terminal region domain-containing protein</fullName>
    </recommendedName>
</protein>
<reference evidence="4" key="1">
    <citation type="submission" date="2018-06" db="EMBL/GenBank/DDBJ databases">
        <authorList>
            <person name="Cea G.-C."/>
            <person name="William W."/>
        </authorList>
    </citation>
    <scope>NUCLEOTIDE SEQUENCE [LARGE SCALE GENOMIC DNA]</scope>
    <source>
        <strain evidence="4">DB21MT-2</strain>
    </source>
</reference>
<dbReference type="RefSeq" id="WP_112353896.1">
    <property type="nucleotide sequence ID" value="NZ_LS483452.1"/>
</dbReference>
<evidence type="ECO:0000313" key="3">
    <source>
        <dbReference type="EMBL" id="SQH78328.1"/>
    </source>
</evidence>
<dbReference type="AlphaFoldDB" id="A0A330M842"/>
<dbReference type="Pfam" id="PF03961">
    <property type="entry name" value="FapA"/>
    <property type="match status" value="1"/>
</dbReference>
<dbReference type="Proteomes" id="UP000250123">
    <property type="component" value="Chromosome SHEWBE"/>
</dbReference>
<evidence type="ECO:0000256" key="1">
    <source>
        <dbReference type="SAM" id="Coils"/>
    </source>
</evidence>
<dbReference type="GO" id="GO:0000902">
    <property type="term" value="P:cell morphogenesis"/>
    <property type="evidence" value="ECO:0007669"/>
    <property type="project" value="InterPro"/>
</dbReference>
<sequence>MLSPELIELSVDNSFAEFKMTPNTHGPLTEEAIFTLLTIPGFDCLFPLEPNIQQAVIQVNQVCGQDDGQFEQFFQIAERRDGLIEVEISDDKMSAQMQLTAAWGGKEVTIQDILKSLKTNNVGMGLSKVKIQTLLKQLTQLQPGKTCRNVIATGKPSVNGTNARLERRVPLARERLLQPQERKDGTVDMRNLGAVIMVKPKDLLMVKHPATPGTKGYDIHGEVLPPVPGKDLKLTEGEGAALDPANLNHLIATVAGQPVETKTSMKVDDVLNIKNVDVGYGNVDFKGSVMITGDVHEGMVVKSSGDITVMGFVDSSTLIAEGDVIVSKGIIGRQLKENELSTKITAKGQICAQFIQYSDLDAQGEILVTKQLLHSYTKTTQKLTVSDANGRRGDLIGGIVKADKGLKAVIIGATAGTKTEVFCAMKQGDLKASLKELDQGIKAMVVAKLAISARIRKLPPKSEWQGDEIMVEQVQMMLDEKQRITNELAREEIEYEVIKQEIDDYYQDNRIEAHKYIFANVEIHIGTAFNRTQREHSTCMVFNQDQEIVFDYNNRG</sequence>
<gene>
    <name evidence="3" type="ORF">SHEWBE_4368</name>
</gene>
<name>A0A330M842_9GAMM</name>
<dbReference type="InterPro" id="IPR005646">
    <property type="entry name" value="FapA"/>
</dbReference>
<organism evidence="3 4">
    <name type="scientific">Shewanella benthica</name>
    <dbReference type="NCBI Taxonomy" id="43661"/>
    <lineage>
        <taxon>Bacteria</taxon>
        <taxon>Pseudomonadati</taxon>
        <taxon>Pseudomonadota</taxon>
        <taxon>Gammaproteobacteria</taxon>
        <taxon>Alteromonadales</taxon>
        <taxon>Shewanellaceae</taxon>
        <taxon>Shewanella</taxon>
    </lineage>
</organism>
<feature type="coiled-coil region" evidence="1">
    <location>
        <begin position="474"/>
        <end position="508"/>
    </location>
</feature>
<dbReference type="PANTHER" id="PTHR38032">
    <property type="entry name" value="POLYMERASE-RELATED"/>
    <property type="match status" value="1"/>
</dbReference>
<dbReference type="OrthoDB" id="5807941at2"/>
<feature type="domain" description="Flagellar Assembly Protein A N-terminal region" evidence="2">
    <location>
        <begin position="84"/>
        <end position="262"/>
    </location>
</feature>
<dbReference type="InterPro" id="IPR046866">
    <property type="entry name" value="FapA_N"/>
</dbReference>
<dbReference type="EMBL" id="LS483452">
    <property type="protein sequence ID" value="SQH78328.1"/>
    <property type="molecule type" value="Genomic_DNA"/>
</dbReference>
<dbReference type="InterPro" id="IPR036145">
    <property type="entry name" value="MinC_C_sf"/>
</dbReference>
<dbReference type="InterPro" id="IPR046865">
    <property type="entry name" value="FapA_b_solenoid"/>
</dbReference>
<dbReference type="PANTHER" id="PTHR38032:SF1">
    <property type="entry name" value="RNA-BINDING PROTEIN KHPB N-TERMINAL DOMAIN-CONTAINING PROTEIN"/>
    <property type="match status" value="1"/>
</dbReference>
<dbReference type="Pfam" id="PF20250">
    <property type="entry name" value="FapA_N"/>
    <property type="match status" value="1"/>
</dbReference>
<evidence type="ECO:0000259" key="2">
    <source>
        <dbReference type="Pfam" id="PF20250"/>
    </source>
</evidence>
<accession>A0A330M842</accession>